<evidence type="ECO:0000256" key="5">
    <source>
        <dbReference type="ARBA" id="ARBA00010122"/>
    </source>
</evidence>
<evidence type="ECO:0000256" key="3">
    <source>
        <dbReference type="ARBA" id="ARBA00004986"/>
    </source>
</evidence>
<evidence type="ECO:0000259" key="18">
    <source>
        <dbReference type="PROSITE" id="PS51671"/>
    </source>
</evidence>
<comment type="similarity">
    <text evidence="5 16">Belongs to the aspartokinase family.</text>
</comment>
<keyword evidence="14" id="KW-0457">Lysine biosynthesis</keyword>
<keyword evidence="11 16" id="KW-0418">Kinase</keyword>
<reference evidence="20" key="1">
    <citation type="journal article" date="2019" name="Int. J. Syst. Evol. Microbiol.">
        <title>The Global Catalogue of Microorganisms (GCM) 10K type strain sequencing project: providing services to taxonomists for standard genome sequencing and annotation.</title>
        <authorList>
            <consortium name="The Broad Institute Genomics Platform"/>
            <consortium name="The Broad Institute Genome Sequencing Center for Infectious Disease"/>
            <person name="Wu L."/>
            <person name="Ma J."/>
        </authorList>
    </citation>
    <scope>NUCLEOTIDE SEQUENCE [LARGE SCALE GENOMIC DNA]</scope>
    <source>
        <strain evidence="20">CGMCC 1.13681</strain>
    </source>
</reference>
<dbReference type="InterPro" id="IPR002912">
    <property type="entry name" value="ACT_dom"/>
</dbReference>
<evidence type="ECO:0000256" key="15">
    <source>
        <dbReference type="ARBA" id="ARBA00047872"/>
    </source>
</evidence>
<proteinExistence type="inferred from homology"/>
<dbReference type="RefSeq" id="WP_386413344.1">
    <property type="nucleotide sequence ID" value="NZ_JBHSZO010000009.1"/>
</dbReference>
<dbReference type="Pfam" id="PF00696">
    <property type="entry name" value="AA_kinase"/>
    <property type="match status" value="1"/>
</dbReference>
<dbReference type="InterPro" id="IPR036393">
    <property type="entry name" value="AceGlu_kinase-like_sf"/>
</dbReference>
<evidence type="ECO:0000256" key="1">
    <source>
        <dbReference type="ARBA" id="ARBA00002843"/>
    </source>
</evidence>
<evidence type="ECO:0000256" key="9">
    <source>
        <dbReference type="ARBA" id="ARBA00022679"/>
    </source>
</evidence>
<dbReference type="InterPro" id="IPR005260">
    <property type="entry name" value="Asp_kin_monofn"/>
</dbReference>
<dbReference type="NCBIfam" id="TIGR00657">
    <property type="entry name" value="asp_kinases"/>
    <property type="match status" value="1"/>
</dbReference>
<evidence type="ECO:0000256" key="12">
    <source>
        <dbReference type="ARBA" id="ARBA00022840"/>
    </source>
</evidence>
<protein>
    <recommendedName>
        <fullName evidence="7 16">Aspartokinase</fullName>
        <ecNumber evidence="6 16">2.7.2.4</ecNumber>
    </recommendedName>
</protein>
<dbReference type="NCBIfam" id="NF005153">
    <property type="entry name" value="PRK06635.1-1"/>
    <property type="match status" value="1"/>
</dbReference>
<comment type="pathway">
    <text evidence="2 17">Amino-acid biosynthesis; L-lysine biosynthesis via DAP pathway; (S)-tetrahydrodipicolinate from L-aspartate: step 1/4.</text>
</comment>
<dbReference type="CDD" id="cd04261">
    <property type="entry name" value="AAK_AKii-LysC-BS"/>
    <property type="match status" value="1"/>
</dbReference>
<sequence>MGLVVQKYGGSSVADAEGIKRVAKRIVEARKNGHQVVVVVSAMGDTTDELIDLAGEVSPIPSGREFDMLLTAGERISMALLAMAIKNLGHEALSFTGSQAGVITDSVHNKARIIDVTPGRIQGAIDQGAVAIVAGFQGVSQTTKDITTLGRGGSDTTAVALACALGAESCEIYTDVDGVFTADPRVVKKARKIDEIPFEDMLELAISGTKVLLGRCVEYARRYDMPIHVRSSFSGHQGTWVRNKPEGARAGMEQAIISGVAHDTSEAKITVVGVPDKPGEAAMIFRAIADAELNIDMVVQNVSAASTGLTDISFTLPKTDGHKAMEALTRAQPGIGFESLRYDDQIAKISLVGAGMRTNPGVTATFFEALSNSGVNIELISTSEIRISVVTREDEVAEAVRAVHTAFGLDSESDEAVVYGGTGR</sequence>
<evidence type="ECO:0000256" key="13">
    <source>
        <dbReference type="ARBA" id="ARBA00022915"/>
    </source>
</evidence>
<dbReference type="NCBIfam" id="TIGR00656">
    <property type="entry name" value="asp_kin_monofn"/>
    <property type="match status" value="1"/>
</dbReference>
<gene>
    <name evidence="19" type="ORF">ACFQLX_07815</name>
</gene>
<dbReference type="GO" id="GO:0004072">
    <property type="term" value="F:aspartate kinase activity"/>
    <property type="evidence" value="ECO:0007669"/>
    <property type="project" value="UniProtKB-EC"/>
</dbReference>
<evidence type="ECO:0000256" key="8">
    <source>
        <dbReference type="ARBA" id="ARBA00022605"/>
    </source>
</evidence>
<name>A0ABW2GDF7_9ACTN</name>
<dbReference type="SUPFAM" id="SSF53633">
    <property type="entry name" value="Carbamate kinase-like"/>
    <property type="match status" value="1"/>
</dbReference>
<dbReference type="EMBL" id="JBHSZO010000009">
    <property type="protein sequence ID" value="MFC7218074.1"/>
    <property type="molecule type" value="Genomic_DNA"/>
</dbReference>
<evidence type="ECO:0000256" key="17">
    <source>
        <dbReference type="RuleBase" id="RU004249"/>
    </source>
</evidence>
<dbReference type="PROSITE" id="PS51671">
    <property type="entry name" value="ACT"/>
    <property type="match status" value="2"/>
</dbReference>
<dbReference type="CDD" id="cd04923">
    <property type="entry name" value="ACT_AK-LysC-DapG-like_2"/>
    <property type="match status" value="1"/>
</dbReference>
<comment type="function">
    <text evidence="1">Catalyzes the phosphorylation of the beta-carboxyl group of aspartic acid with ATP to yield 4-phospho-L-aspartate, which is involved in the branched biosynthetic pathway leading to the biosynthesis of amino acids lysine, threonine, isoleucine and methionine.</text>
</comment>
<dbReference type="NCBIfam" id="NF005155">
    <property type="entry name" value="PRK06635.1-4"/>
    <property type="match status" value="1"/>
</dbReference>
<keyword evidence="9 16" id="KW-0808">Transferase</keyword>
<dbReference type="EC" id="2.7.2.4" evidence="6 16"/>
<keyword evidence="8 17" id="KW-0028">Amino-acid biosynthesis</keyword>
<feature type="domain" description="ACT" evidence="18">
    <location>
        <begin position="351"/>
        <end position="424"/>
    </location>
</feature>
<dbReference type="Gene3D" id="3.30.2130.10">
    <property type="entry name" value="VC0802-like"/>
    <property type="match status" value="1"/>
</dbReference>
<dbReference type="Gene3D" id="3.40.1160.10">
    <property type="entry name" value="Acetylglutamate kinase-like"/>
    <property type="match status" value="1"/>
</dbReference>
<dbReference type="CDD" id="cd04913">
    <property type="entry name" value="ACT_AKii-LysC-BS-like_1"/>
    <property type="match status" value="1"/>
</dbReference>
<organism evidence="19 20">
    <name type="scientific">Streptomyces polyrhachis</name>
    <dbReference type="NCBI Taxonomy" id="1282885"/>
    <lineage>
        <taxon>Bacteria</taxon>
        <taxon>Bacillati</taxon>
        <taxon>Actinomycetota</taxon>
        <taxon>Actinomycetes</taxon>
        <taxon>Kitasatosporales</taxon>
        <taxon>Streptomycetaceae</taxon>
        <taxon>Streptomyces</taxon>
    </lineage>
</organism>
<evidence type="ECO:0000256" key="6">
    <source>
        <dbReference type="ARBA" id="ARBA00013059"/>
    </source>
</evidence>
<feature type="domain" description="ACT" evidence="18">
    <location>
        <begin position="269"/>
        <end position="345"/>
    </location>
</feature>
<dbReference type="PIRSF" id="PIRSF000726">
    <property type="entry name" value="Asp_kin"/>
    <property type="match status" value="1"/>
</dbReference>
<dbReference type="SUPFAM" id="SSF55021">
    <property type="entry name" value="ACT-like"/>
    <property type="match status" value="2"/>
</dbReference>
<keyword evidence="13" id="KW-0220">Diaminopimelate biosynthesis</keyword>
<evidence type="ECO:0000256" key="10">
    <source>
        <dbReference type="ARBA" id="ARBA00022741"/>
    </source>
</evidence>
<accession>A0ABW2GDF7</accession>
<dbReference type="PANTHER" id="PTHR21499:SF3">
    <property type="entry name" value="ASPARTOKINASE"/>
    <property type="match status" value="1"/>
</dbReference>
<comment type="caution">
    <text evidence="19">The sequence shown here is derived from an EMBL/GenBank/DDBJ whole genome shotgun (WGS) entry which is preliminary data.</text>
</comment>
<evidence type="ECO:0000313" key="19">
    <source>
        <dbReference type="EMBL" id="MFC7218074.1"/>
    </source>
</evidence>
<comment type="pathway">
    <text evidence="4 17">Amino-acid biosynthesis; L-threonine biosynthesis; L-threonine from L-aspartate: step 1/5.</text>
</comment>
<evidence type="ECO:0000256" key="7">
    <source>
        <dbReference type="ARBA" id="ARBA00016273"/>
    </source>
</evidence>
<dbReference type="NCBIfam" id="NF005154">
    <property type="entry name" value="PRK06635.1-2"/>
    <property type="match status" value="1"/>
</dbReference>
<dbReference type="InterPro" id="IPR001048">
    <property type="entry name" value="Asp/Glu/Uridylate_kinase"/>
</dbReference>
<dbReference type="PROSITE" id="PS00324">
    <property type="entry name" value="ASPARTOKINASE"/>
    <property type="match status" value="1"/>
</dbReference>
<evidence type="ECO:0000256" key="16">
    <source>
        <dbReference type="RuleBase" id="RU003448"/>
    </source>
</evidence>
<evidence type="ECO:0000256" key="11">
    <source>
        <dbReference type="ARBA" id="ARBA00022777"/>
    </source>
</evidence>
<keyword evidence="20" id="KW-1185">Reference proteome</keyword>
<evidence type="ECO:0000256" key="2">
    <source>
        <dbReference type="ARBA" id="ARBA00004766"/>
    </source>
</evidence>
<evidence type="ECO:0000256" key="4">
    <source>
        <dbReference type="ARBA" id="ARBA00005139"/>
    </source>
</evidence>
<dbReference type="InterPro" id="IPR018042">
    <property type="entry name" value="Aspartate_kinase_CS"/>
</dbReference>
<dbReference type="InterPro" id="IPR054352">
    <property type="entry name" value="ACT_Aspartokinase"/>
</dbReference>
<dbReference type="Proteomes" id="UP001596413">
    <property type="component" value="Unassembled WGS sequence"/>
</dbReference>
<dbReference type="PANTHER" id="PTHR21499">
    <property type="entry name" value="ASPARTATE KINASE"/>
    <property type="match status" value="1"/>
</dbReference>
<comment type="pathway">
    <text evidence="3 17">Amino-acid biosynthesis; L-methionine biosynthesis via de novo pathway; L-homoserine from L-aspartate: step 1/3.</text>
</comment>
<evidence type="ECO:0000256" key="14">
    <source>
        <dbReference type="ARBA" id="ARBA00023154"/>
    </source>
</evidence>
<evidence type="ECO:0000313" key="20">
    <source>
        <dbReference type="Proteomes" id="UP001596413"/>
    </source>
</evidence>
<dbReference type="InterPro" id="IPR041740">
    <property type="entry name" value="AKii-LysC-BS"/>
</dbReference>
<dbReference type="Pfam" id="PF22468">
    <property type="entry name" value="ACT_9"/>
    <property type="match status" value="2"/>
</dbReference>
<dbReference type="InterPro" id="IPR045865">
    <property type="entry name" value="ACT-like_dom_sf"/>
</dbReference>
<comment type="catalytic activity">
    <reaction evidence="15 16">
        <text>L-aspartate + ATP = 4-phospho-L-aspartate + ADP</text>
        <dbReference type="Rhea" id="RHEA:23776"/>
        <dbReference type="ChEBI" id="CHEBI:29991"/>
        <dbReference type="ChEBI" id="CHEBI:30616"/>
        <dbReference type="ChEBI" id="CHEBI:57535"/>
        <dbReference type="ChEBI" id="CHEBI:456216"/>
        <dbReference type="EC" id="2.7.2.4"/>
    </reaction>
</comment>
<keyword evidence="12" id="KW-0067">ATP-binding</keyword>
<dbReference type="InterPro" id="IPR001341">
    <property type="entry name" value="Asp_kinase"/>
</dbReference>
<keyword evidence="10" id="KW-0547">Nucleotide-binding</keyword>